<comment type="caution">
    <text evidence="1">The sequence shown here is derived from an EMBL/GenBank/DDBJ whole genome shotgun (WGS) entry which is preliminary data.</text>
</comment>
<sequence>MTEDRCTDRNTGKVISGSCAIAGCLDTTYPSGIRTLFPKGPKFLFAALEADLLGTVRPIILLQLAPTCPLLNESSGKYYRSSREALFGVKIEEISPVREMRDTDLEKAKTGLTAAEGWLAKTSGEYVMDDTMSYADAILEGWNLWIKQVTHGADSAVRKDIATWHGGRWGIRVANIEELVSVA</sequence>
<gene>
    <name evidence="1" type="ORF">BV22DRAFT_286875</name>
</gene>
<keyword evidence="2" id="KW-1185">Reference proteome</keyword>
<name>A0ACB8BQ85_9AGAM</name>
<evidence type="ECO:0000313" key="1">
    <source>
        <dbReference type="EMBL" id="KAH7927305.1"/>
    </source>
</evidence>
<accession>A0ACB8BQ85</accession>
<protein>
    <submittedName>
        <fullName evidence="1">Uncharacterized protein</fullName>
    </submittedName>
</protein>
<organism evidence="1 2">
    <name type="scientific">Leucogyrophana mollusca</name>
    <dbReference type="NCBI Taxonomy" id="85980"/>
    <lineage>
        <taxon>Eukaryota</taxon>
        <taxon>Fungi</taxon>
        <taxon>Dikarya</taxon>
        <taxon>Basidiomycota</taxon>
        <taxon>Agaricomycotina</taxon>
        <taxon>Agaricomycetes</taxon>
        <taxon>Agaricomycetidae</taxon>
        <taxon>Boletales</taxon>
        <taxon>Boletales incertae sedis</taxon>
        <taxon>Leucogyrophana</taxon>
    </lineage>
</organism>
<dbReference type="Proteomes" id="UP000790709">
    <property type="component" value="Unassembled WGS sequence"/>
</dbReference>
<reference evidence="1" key="1">
    <citation type="journal article" date="2021" name="New Phytol.">
        <title>Evolutionary innovations through gain and loss of genes in the ectomycorrhizal Boletales.</title>
        <authorList>
            <person name="Wu G."/>
            <person name="Miyauchi S."/>
            <person name="Morin E."/>
            <person name="Kuo A."/>
            <person name="Drula E."/>
            <person name="Varga T."/>
            <person name="Kohler A."/>
            <person name="Feng B."/>
            <person name="Cao Y."/>
            <person name="Lipzen A."/>
            <person name="Daum C."/>
            <person name="Hundley H."/>
            <person name="Pangilinan J."/>
            <person name="Johnson J."/>
            <person name="Barry K."/>
            <person name="LaButti K."/>
            <person name="Ng V."/>
            <person name="Ahrendt S."/>
            <person name="Min B."/>
            <person name="Choi I.G."/>
            <person name="Park H."/>
            <person name="Plett J.M."/>
            <person name="Magnuson J."/>
            <person name="Spatafora J.W."/>
            <person name="Nagy L.G."/>
            <person name="Henrissat B."/>
            <person name="Grigoriev I.V."/>
            <person name="Yang Z.L."/>
            <person name="Xu J."/>
            <person name="Martin F.M."/>
        </authorList>
    </citation>
    <scope>NUCLEOTIDE SEQUENCE</scope>
    <source>
        <strain evidence="1">KUC20120723A-06</strain>
    </source>
</reference>
<dbReference type="EMBL" id="MU266368">
    <property type="protein sequence ID" value="KAH7927305.1"/>
    <property type="molecule type" value="Genomic_DNA"/>
</dbReference>
<proteinExistence type="predicted"/>
<evidence type="ECO:0000313" key="2">
    <source>
        <dbReference type="Proteomes" id="UP000790709"/>
    </source>
</evidence>